<comment type="subunit">
    <text evidence="3">The complex is composed of two ATP-binding proteins (UgpC), two transmembrane proteins (UgpA and UgpE) and a solute-binding protein (UgpB).</text>
</comment>
<dbReference type="STRING" id="197461.A3843_04875"/>
<sequence length="294" mass="33107">MSNRFYRNKWLPLWLASPQLVVLFFFFYLPVFLAFFWSFHLERPFGGGSQFVGWQNFERVLSDPEFWTSLWRTLTYMVVASSTSIICALVLALAADRGIRMSPLARNVLIWPKAVAAASIGVIFLFIFNPFMGILAPLNEMFPGFWNPRINPVHTWIMIYIANIWSAIPFTFIILLTGLQSIPDTLHKAAAIDGAGPWRRLFDIQLPLLTPQLFIVVVLEIADSLSGSFALIDTMSQGGPGGATNLLVYKIYVDGFKAYDLSGAATQTAMLMIVVAAVTAFQYLVVEKRVKYER</sequence>
<protein>
    <recommendedName>
        <fullName evidence="11">sn-glycerol-3-phosphate transport system permease protein UgpA</fullName>
    </recommendedName>
</protein>
<keyword evidence="5" id="KW-1003">Cell membrane</keyword>
<feature type="transmembrane region" description="Helical" evidence="12">
    <location>
        <begin position="74"/>
        <end position="94"/>
    </location>
</feature>
<reference evidence="14 15" key="1">
    <citation type="submission" date="2016-03" db="EMBL/GenBank/DDBJ databases">
        <title>Genome sequence of Nesiotobacter sp. nov., a moderately halophilic alphaproteobacterium isolated from the Yellow Sea, China.</title>
        <authorList>
            <person name="Zhang G."/>
            <person name="Zhang R."/>
        </authorList>
    </citation>
    <scope>NUCLEOTIDE SEQUENCE [LARGE SCALE GENOMIC DNA]</scope>
    <source>
        <strain evidence="14 15">WB1-6</strain>
    </source>
</reference>
<keyword evidence="6" id="KW-0997">Cell inner membrane</keyword>
<keyword evidence="8 12" id="KW-1133">Transmembrane helix</keyword>
<dbReference type="InterPro" id="IPR035906">
    <property type="entry name" value="MetI-like_sf"/>
</dbReference>
<keyword evidence="7 12" id="KW-0812">Transmembrane</keyword>
<evidence type="ECO:0000256" key="8">
    <source>
        <dbReference type="ARBA" id="ARBA00022989"/>
    </source>
</evidence>
<keyword evidence="4 12" id="KW-0813">Transport</keyword>
<proteinExistence type="inferred from homology"/>
<evidence type="ECO:0000256" key="10">
    <source>
        <dbReference type="ARBA" id="ARBA00037054"/>
    </source>
</evidence>
<feature type="domain" description="ABC transmembrane type-1" evidence="13">
    <location>
        <begin position="70"/>
        <end position="282"/>
    </location>
</feature>
<evidence type="ECO:0000256" key="3">
    <source>
        <dbReference type="ARBA" id="ARBA00011557"/>
    </source>
</evidence>
<evidence type="ECO:0000256" key="7">
    <source>
        <dbReference type="ARBA" id="ARBA00022692"/>
    </source>
</evidence>
<dbReference type="AlphaFoldDB" id="A0A1U7JK40"/>
<dbReference type="Gene3D" id="1.10.3720.10">
    <property type="entry name" value="MetI-like"/>
    <property type="match status" value="1"/>
</dbReference>
<feature type="transmembrane region" description="Helical" evidence="12">
    <location>
        <begin position="264"/>
        <end position="286"/>
    </location>
</feature>
<dbReference type="RefSeq" id="WP_028481618.1">
    <property type="nucleotide sequence ID" value="NZ_LVVZ01000007.1"/>
</dbReference>
<dbReference type="GO" id="GO:0055085">
    <property type="term" value="P:transmembrane transport"/>
    <property type="evidence" value="ECO:0007669"/>
    <property type="project" value="InterPro"/>
</dbReference>
<evidence type="ECO:0000259" key="13">
    <source>
        <dbReference type="PROSITE" id="PS50928"/>
    </source>
</evidence>
<dbReference type="Pfam" id="PF00528">
    <property type="entry name" value="BPD_transp_1"/>
    <property type="match status" value="1"/>
</dbReference>
<evidence type="ECO:0000256" key="11">
    <source>
        <dbReference type="ARBA" id="ARBA00040780"/>
    </source>
</evidence>
<evidence type="ECO:0000256" key="1">
    <source>
        <dbReference type="ARBA" id="ARBA00004429"/>
    </source>
</evidence>
<comment type="similarity">
    <text evidence="2 12">Belongs to the binding-protein-dependent transport system permease family.</text>
</comment>
<evidence type="ECO:0000313" key="14">
    <source>
        <dbReference type="EMBL" id="OKL45089.1"/>
    </source>
</evidence>
<dbReference type="PANTHER" id="PTHR43227">
    <property type="entry name" value="BLL4140 PROTEIN"/>
    <property type="match status" value="1"/>
</dbReference>
<feature type="transmembrane region" description="Helical" evidence="12">
    <location>
        <begin position="208"/>
        <end position="232"/>
    </location>
</feature>
<evidence type="ECO:0000256" key="9">
    <source>
        <dbReference type="ARBA" id="ARBA00023136"/>
    </source>
</evidence>
<dbReference type="SUPFAM" id="SSF161098">
    <property type="entry name" value="MetI-like"/>
    <property type="match status" value="1"/>
</dbReference>
<evidence type="ECO:0000256" key="6">
    <source>
        <dbReference type="ARBA" id="ARBA00022519"/>
    </source>
</evidence>
<comment type="caution">
    <text evidence="14">The sequence shown here is derived from an EMBL/GenBank/DDBJ whole genome shotgun (WGS) entry which is preliminary data.</text>
</comment>
<dbReference type="EMBL" id="LVVZ01000007">
    <property type="protein sequence ID" value="OKL45089.1"/>
    <property type="molecule type" value="Genomic_DNA"/>
</dbReference>
<feature type="transmembrane region" description="Helical" evidence="12">
    <location>
        <begin position="20"/>
        <end position="39"/>
    </location>
</feature>
<organism evidence="14 15">
    <name type="scientific">Pseudovibrio exalbescens</name>
    <dbReference type="NCBI Taxonomy" id="197461"/>
    <lineage>
        <taxon>Bacteria</taxon>
        <taxon>Pseudomonadati</taxon>
        <taxon>Pseudomonadota</taxon>
        <taxon>Alphaproteobacteria</taxon>
        <taxon>Hyphomicrobiales</taxon>
        <taxon>Stappiaceae</taxon>
        <taxon>Pseudovibrio</taxon>
    </lineage>
</organism>
<dbReference type="InterPro" id="IPR050809">
    <property type="entry name" value="UgpAE/MalFG_permease"/>
</dbReference>
<dbReference type="PANTHER" id="PTHR43227:SF9">
    <property type="entry name" value="SN-GLYCEROL-3-PHOSPHATE TRANSPORT SYSTEM PERMEASE PROTEIN UGPA"/>
    <property type="match status" value="1"/>
</dbReference>
<dbReference type="PROSITE" id="PS50928">
    <property type="entry name" value="ABC_TM1"/>
    <property type="match status" value="1"/>
</dbReference>
<feature type="transmembrane region" description="Helical" evidence="12">
    <location>
        <begin position="156"/>
        <end position="179"/>
    </location>
</feature>
<evidence type="ECO:0000256" key="4">
    <source>
        <dbReference type="ARBA" id="ARBA00022448"/>
    </source>
</evidence>
<dbReference type="GO" id="GO:0005886">
    <property type="term" value="C:plasma membrane"/>
    <property type="evidence" value="ECO:0007669"/>
    <property type="project" value="UniProtKB-SubCell"/>
</dbReference>
<evidence type="ECO:0000256" key="2">
    <source>
        <dbReference type="ARBA" id="ARBA00009306"/>
    </source>
</evidence>
<keyword evidence="15" id="KW-1185">Reference proteome</keyword>
<gene>
    <name evidence="14" type="ORF">A3843_04875</name>
</gene>
<accession>A0A1U7JK40</accession>
<name>A0A1U7JK40_9HYPH</name>
<dbReference type="Proteomes" id="UP000185783">
    <property type="component" value="Unassembled WGS sequence"/>
</dbReference>
<dbReference type="InterPro" id="IPR000515">
    <property type="entry name" value="MetI-like"/>
</dbReference>
<evidence type="ECO:0000313" key="15">
    <source>
        <dbReference type="Proteomes" id="UP000185783"/>
    </source>
</evidence>
<evidence type="ECO:0000256" key="12">
    <source>
        <dbReference type="RuleBase" id="RU363032"/>
    </source>
</evidence>
<comment type="subcellular location">
    <subcellularLocation>
        <location evidence="1">Cell inner membrane</location>
        <topology evidence="1">Multi-pass membrane protein</topology>
    </subcellularLocation>
    <subcellularLocation>
        <location evidence="12">Cell membrane</location>
        <topology evidence="12">Multi-pass membrane protein</topology>
    </subcellularLocation>
</comment>
<comment type="function">
    <text evidence="10">Part of the ABC transporter complex UgpBAEC involved in sn-glycerol-3-phosphate (G3P) import. Probably responsible for the translocation of the substrate across the membrane.</text>
</comment>
<keyword evidence="9 12" id="KW-0472">Membrane</keyword>
<dbReference type="CDD" id="cd06261">
    <property type="entry name" value="TM_PBP2"/>
    <property type="match status" value="1"/>
</dbReference>
<feature type="transmembrane region" description="Helical" evidence="12">
    <location>
        <begin position="115"/>
        <end position="136"/>
    </location>
</feature>
<evidence type="ECO:0000256" key="5">
    <source>
        <dbReference type="ARBA" id="ARBA00022475"/>
    </source>
</evidence>